<accession>A0AAV4F608</accession>
<evidence type="ECO:0000256" key="1">
    <source>
        <dbReference type="SAM" id="MobiDB-lite"/>
    </source>
</evidence>
<dbReference type="AlphaFoldDB" id="A0AAV4F608"/>
<feature type="region of interest" description="Disordered" evidence="1">
    <location>
        <begin position="344"/>
        <end position="377"/>
    </location>
</feature>
<feature type="region of interest" description="Disordered" evidence="1">
    <location>
        <begin position="149"/>
        <end position="176"/>
    </location>
</feature>
<feature type="compositionally biased region" description="Acidic residues" evidence="1">
    <location>
        <begin position="352"/>
        <end position="363"/>
    </location>
</feature>
<feature type="compositionally biased region" description="Basic and acidic residues" evidence="1">
    <location>
        <begin position="366"/>
        <end position="377"/>
    </location>
</feature>
<proteinExistence type="predicted"/>
<feature type="compositionally biased region" description="Basic and acidic residues" evidence="1">
    <location>
        <begin position="154"/>
        <end position="167"/>
    </location>
</feature>
<reference evidence="2 3" key="1">
    <citation type="journal article" date="2021" name="Elife">
        <title>Chloroplast acquisition without the gene transfer in kleptoplastic sea slugs, Plakobranchus ocellatus.</title>
        <authorList>
            <person name="Maeda T."/>
            <person name="Takahashi S."/>
            <person name="Yoshida T."/>
            <person name="Shimamura S."/>
            <person name="Takaki Y."/>
            <person name="Nagai Y."/>
            <person name="Toyoda A."/>
            <person name="Suzuki Y."/>
            <person name="Arimoto A."/>
            <person name="Ishii H."/>
            <person name="Satoh N."/>
            <person name="Nishiyama T."/>
            <person name="Hasebe M."/>
            <person name="Maruyama T."/>
            <person name="Minagawa J."/>
            <person name="Obokata J."/>
            <person name="Shigenobu S."/>
        </authorList>
    </citation>
    <scope>NUCLEOTIDE SEQUENCE [LARGE SCALE GENOMIC DNA]</scope>
</reference>
<comment type="caution">
    <text evidence="2">The sequence shown here is derived from an EMBL/GenBank/DDBJ whole genome shotgun (WGS) entry which is preliminary data.</text>
</comment>
<evidence type="ECO:0000313" key="2">
    <source>
        <dbReference type="EMBL" id="GFR68798.1"/>
    </source>
</evidence>
<keyword evidence="3" id="KW-1185">Reference proteome</keyword>
<protein>
    <submittedName>
        <fullName evidence="2">Uncharacterized protein</fullName>
    </submittedName>
</protein>
<gene>
    <name evidence="2" type="ORF">ElyMa_002030300</name>
</gene>
<evidence type="ECO:0000313" key="3">
    <source>
        <dbReference type="Proteomes" id="UP000762676"/>
    </source>
</evidence>
<name>A0AAV4F608_9GAST</name>
<dbReference type="EMBL" id="BMAT01004138">
    <property type="protein sequence ID" value="GFR68798.1"/>
    <property type="molecule type" value="Genomic_DNA"/>
</dbReference>
<organism evidence="2 3">
    <name type="scientific">Elysia marginata</name>
    <dbReference type="NCBI Taxonomy" id="1093978"/>
    <lineage>
        <taxon>Eukaryota</taxon>
        <taxon>Metazoa</taxon>
        <taxon>Spiralia</taxon>
        <taxon>Lophotrochozoa</taxon>
        <taxon>Mollusca</taxon>
        <taxon>Gastropoda</taxon>
        <taxon>Heterobranchia</taxon>
        <taxon>Euthyneura</taxon>
        <taxon>Panpulmonata</taxon>
        <taxon>Sacoglossa</taxon>
        <taxon>Placobranchoidea</taxon>
        <taxon>Plakobranchidae</taxon>
        <taxon>Elysia</taxon>
    </lineage>
</organism>
<dbReference type="Proteomes" id="UP000762676">
    <property type="component" value="Unassembled WGS sequence"/>
</dbReference>
<sequence>MPVALEKQPLVPPALRRMRKERIIMCQENMVTSPLLATNLPSDMDQLSLDDCSSFNSTLGCTDSMHGTGSSISLCYQGRSIQGHQVSRLILLNQTTARSEKDQRLSRSTVPGVISQFSQLQARRPLLQRFTVSLANVFGRMCTRRRAVTSSPEVEVKGSEGEVRPDGTDAACRPTDTTGSLRIHKYDCRLSGRDLDTAENSKISDCRLSGLDLDTAKNSTNHSQKTAAEDKSIDKTADNLGHQLIQTYSDIDLDIDLESDQEEIEVIEFDSDKRGQGNSLDPLPDDTEGVEEHGYDDQTCLVSGDHTLSPFSTHRPRKRWTFLSSLGFLPLPLSHTKSCLSQSALHSPPAELEAEDELEETTDVGETGRELNTKRKHVDLDLSKPNVEENRPKVNGKLDCVCLSPSTLC</sequence>